<evidence type="ECO:0000313" key="2">
    <source>
        <dbReference type="EMBL" id="MDZ8120424.1"/>
    </source>
</evidence>
<sequence>MSRARPALLFCCFGIAAAAVAADLDLPKEIPDEPFDLTAASLEFTNDTLIASGGVTGRFENVVVRADRVEGNTANGDLKMEGGIFFKRGNIEWRGSELEYNYITQVGDFGPSTLNFDPVLMSVDQVERVSTNEFRLQGAEFTTCPKDHPHFHVTAKEAYLVDDEYLKAKGVTVYVGKVPVFYVPYWRQKLSKPIFSFQGGFGSEWGLFLLTKATIPLTEHVESETDLNLYTERGVGLGQGLNWNYPNAKGTFHGFYLKDQDKYARYDPADPAPDGAVGDEISNDRYRLKLEHHQYFDDTFYANTKWNYLSDPAVIEEFFKGEYRSYAQPENYFSLDYGNTYLGTEAFVNKRLNDFYNNTDRYEYSLDAYRTRIPGTPFYFQSENAVAQLDRVSGTLDPVAEYDATRLDSLNSVYLPQRWGVLSVVPRATYRGTYYSDSAAGGEEIRQIPGAGMQVSFEATKVLSERERWYGKGLRHKIQPYADYIYQDSDVDSSDLYQFDDVDMLQDENKVKVGLRNILQTKRDNRVSRFIDLDLYTYYLMEDHGSGNDFDSLFIDARMPLTKRAMVDVEGVVDWNSGEVPFFNTRYSYDYDDLILSIEHLYRAQRESLWTPRFELFPKSDLSFEGYARYNDKEDELEEIAGMVYANWCCMRYGLGYHFYDENEHQIMFTIGLSAFPQARIGSGL</sequence>
<dbReference type="InterPro" id="IPR050218">
    <property type="entry name" value="LptD"/>
</dbReference>
<keyword evidence="3" id="KW-1185">Reference proteome</keyword>
<keyword evidence="1" id="KW-0732">Signal</keyword>
<protein>
    <recommendedName>
        <fullName evidence="4">LPS-assembly protein LptD</fullName>
    </recommendedName>
</protein>
<name>A0ABU5N1Y0_9BACT</name>
<evidence type="ECO:0000313" key="3">
    <source>
        <dbReference type="Proteomes" id="UP001290861"/>
    </source>
</evidence>
<feature type="signal peptide" evidence="1">
    <location>
        <begin position="1"/>
        <end position="21"/>
    </location>
</feature>
<reference evidence="2 3" key="1">
    <citation type="journal article" date="2024" name="Appl. Environ. Microbiol.">
        <title>Pontiella agarivorans sp. nov., a novel marine anaerobic bacterium capable of degrading macroalgal polysaccharides and fixing nitrogen.</title>
        <authorList>
            <person name="Liu N."/>
            <person name="Kivenson V."/>
            <person name="Peng X."/>
            <person name="Cui Z."/>
            <person name="Lankiewicz T.S."/>
            <person name="Gosselin K.M."/>
            <person name="English C.J."/>
            <person name="Blair E.M."/>
            <person name="O'Malley M.A."/>
            <person name="Valentine D.L."/>
        </authorList>
    </citation>
    <scope>NUCLEOTIDE SEQUENCE [LARGE SCALE GENOMIC DNA]</scope>
    <source>
        <strain evidence="2 3">NLcol2</strain>
    </source>
</reference>
<dbReference type="Proteomes" id="UP001290861">
    <property type="component" value="Unassembled WGS sequence"/>
</dbReference>
<proteinExistence type="predicted"/>
<gene>
    <name evidence="2" type="ORF">P9H32_17485</name>
</gene>
<evidence type="ECO:0008006" key="4">
    <source>
        <dbReference type="Google" id="ProtNLM"/>
    </source>
</evidence>
<dbReference type="PANTHER" id="PTHR30189">
    <property type="entry name" value="LPS-ASSEMBLY PROTEIN"/>
    <property type="match status" value="1"/>
</dbReference>
<comment type="caution">
    <text evidence="2">The sequence shown here is derived from an EMBL/GenBank/DDBJ whole genome shotgun (WGS) entry which is preliminary data.</text>
</comment>
<accession>A0ABU5N1Y0</accession>
<feature type="chain" id="PRO_5047495287" description="LPS-assembly protein LptD" evidence="1">
    <location>
        <begin position="22"/>
        <end position="685"/>
    </location>
</feature>
<organism evidence="2 3">
    <name type="scientific">Pontiella agarivorans</name>
    <dbReference type="NCBI Taxonomy" id="3038953"/>
    <lineage>
        <taxon>Bacteria</taxon>
        <taxon>Pseudomonadati</taxon>
        <taxon>Kiritimatiellota</taxon>
        <taxon>Kiritimatiellia</taxon>
        <taxon>Kiritimatiellales</taxon>
        <taxon>Pontiellaceae</taxon>
        <taxon>Pontiella</taxon>
    </lineage>
</organism>
<dbReference type="EMBL" id="JARVCO010000012">
    <property type="protein sequence ID" value="MDZ8120424.1"/>
    <property type="molecule type" value="Genomic_DNA"/>
</dbReference>
<dbReference type="RefSeq" id="WP_322610197.1">
    <property type="nucleotide sequence ID" value="NZ_JARVCO010000012.1"/>
</dbReference>
<evidence type="ECO:0000256" key="1">
    <source>
        <dbReference type="SAM" id="SignalP"/>
    </source>
</evidence>
<dbReference type="PANTHER" id="PTHR30189:SF1">
    <property type="entry name" value="LPS-ASSEMBLY PROTEIN LPTD"/>
    <property type="match status" value="1"/>
</dbReference>